<protein>
    <submittedName>
        <fullName evidence="2">Uncharacterized protein</fullName>
    </submittedName>
</protein>
<feature type="region of interest" description="Disordered" evidence="1">
    <location>
        <begin position="708"/>
        <end position="737"/>
    </location>
</feature>
<evidence type="ECO:0000256" key="1">
    <source>
        <dbReference type="SAM" id="MobiDB-lite"/>
    </source>
</evidence>
<dbReference type="EMBL" id="WNYA01000001">
    <property type="protein sequence ID" value="KAG8591439.1"/>
    <property type="molecule type" value="Genomic_DNA"/>
</dbReference>
<feature type="region of interest" description="Disordered" evidence="1">
    <location>
        <begin position="638"/>
        <end position="657"/>
    </location>
</feature>
<organism evidence="2 3">
    <name type="scientific">Engystomops pustulosus</name>
    <name type="common">Tungara frog</name>
    <name type="synonym">Physalaemus pustulosus</name>
    <dbReference type="NCBI Taxonomy" id="76066"/>
    <lineage>
        <taxon>Eukaryota</taxon>
        <taxon>Metazoa</taxon>
        <taxon>Chordata</taxon>
        <taxon>Craniata</taxon>
        <taxon>Vertebrata</taxon>
        <taxon>Euteleostomi</taxon>
        <taxon>Amphibia</taxon>
        <taxon>Batrachia</taxon>
        <taxon>Anura</taxon>
        <taxon>Neobatrachia</taxon>
        <taxon>Hyloidea</taxon>
        <taxon>Leptodactylidae</taxon>
        <taxon>Leiuperinae</taxon>
        <taxon>Engystomops</taxon>
    </lineage>
</organism>
<feature type="compositionally biased region" description="Basic and acidic residues" evidence="1">
    <location>
        <begin position="714"/>
        <end position="726"/>
    </location>
</feature>
<feature type="compositionally biased region" description="Polar residues" evidence="1">
    <location>
        <begin position="727"/>
        <end position="737"/>
    </location>
</feature>
<reference evidence="2" key="1">
    <citation type="thesis" date="2020" institute="ProQuest LLC" country="789 East Eisenhower Parkway, Ann Arbor, MI, USA">
        <title>Comparative Genomics and Chromosome Evolution.</title>
        <authorList>
            <person name="Mudd A.B."/>
        </authorList>
    </citation>
    <scope>NUCLEOTIDE SEQUENCE</scope>
    <source>
        <strain evidence="2">237g6f4</strain>
        <tissue evidence="2">Blood</tissue>
    </source>
</reference>
<proteinExistence type="predicted"/>
<evidence type="ECO:0000313" key="2">
    <source>
        <dbReference type="EMBL" id="KAG8591439.1"/>
    </source>
</evidence>
<sequence length="737" mass="77350">MDLVESGAVDEEREVAIAADLVQVGTLAEIQVCAGTLAKKWEDAVAEDLVETVAHEQDVAVVEDLVESGTDAEEREVAAAEDLVDTGTVGEQLVEAGVVAEEQVDAVAVEPEVAVDEDLVEAQTVAQEPDVETVEDLVEVGVDAEEREVAGEVAKEWVDAGAVAVEPEVAVLEGLVEAEAGAEEREVATVEDLVDAGTVGELLVDTGAVAEEQVDTGAVAVELQVVVAEDLVETVAQEPDVAAVEDLVETWAHTEEQEVAAGEQLVDAGAVGEQVVDAGAVGEQLVDAGALEPGAAVAEKQVDSGIVAVEPEVAEAEDLVDAGTVAEEAEAGDLVEAGTVAQEQEVAAGKDLVDAEASNVVNAEAEEREMSAVEAGTDVEEWEVAVAKDLDVAGAALEVLVDAGAVAKEQVDAGALPEELEVVAEEQADTSAVPEKREVVVAEGPVFEGAVEDLVEGEAAVKEQVMEEVVVDKRVEEGSVAELEVKMALAEHEETAAVRVEEEVLESVISVSIAPEVPLNRNSASECIPCPSAKSVFVTDACAPEFLTHSATEDSGEKSEDLEKEYQYSSVGASVGSPGPVSESFSNASNTGTDSQALPSDNVEHHIKSEDNLEDAKVCLPYSDHYESAPMSMVEQVSDTEGTSNPNNEIPAEPVQGGMSVYYNKESEQAPKTKDDDKIPEECLVTTSLHPSENQTPACSTEFFKESVPCEQDMESHDGKRDDKNKSLTIDVNQRPR</sequence>
<comment type="caution">
    <text evidence="2">The sequence shown here is derived from an EMBL/GenBank/DDBJ whole genome shotgun (WGS) entry which is preliminary data.</text>
</comment>
<dbReference type="AlphaFoldDB" id="A0AAV7D1X6"/>
<name>A0AAV7D1X6_ENGPU</name>
<gene>
    <name evidence="2" type="ORF">GDO81_000183</name>
</gene>
<keyword evidence="3" id="KW-1185">Reference proteome</keyword>
<feature type="region of interest" description="Disordered" evidence="1">
    <location>
        <begin position="550"/>
        <end position="599"/>
    </location>
</feature>
<accession>A0AAV7D1X6</accession>
<feature type="compositionally biased region" description="Polar residues" evidence="1">
    <location>
        <begin position="638"/>
        <end position="648"/>
    </location>
</feature>
<evidence type="ECO:0000313" key="3">
    <source>
        <dbReference type="Proteomes" id="UP000824782"/>
    </source>
</evidence>
<feature type="compositionally biased region" description="Polar residues" evidence="1">
    <location>
        <begin position="587"/>
        <end position="599"/>
    </location>
</feature>
<dbReference type="Proteomes" id="UP000824782">
    <property type="component" value="Unassembled WGS sequence"/>
</dbReference>
<feature type="compositionally biased region" description="Basic and acidic residues" evidence="1">
    <location>
        <begin position="551"/>
        <end position="566"/>
    </location>
</feature>
<feature type="compositionally biased region" description="Low complexity" evidence="1">
    <location>
        <begin position="569"/>
        <end position="586"/>
    </location>
</feature>